<evidence type="ECO:0000313" key="9">
    <source>
        <dbReference type="Proteomes" id="UP000608024"/>
    </source>
</evidence>
<proteinExistence type="predicted"/>
<keyword evidence="4 6" id="KW-1133">Transmembrane helix</keyword>
<keyword evidence="2" id="KW-1003">Cell membrane</keyword>
<dbReference type="Pfam" id="PF00482">
    <property type="entry name" value="T2SSF"/>
    <property type="match status" value="1"/>
</dbReference>
<keyword evidence="3 6" id="KW-0812">Transmembrane</keyword>
<accession>A0A919DCH3</accession>
<evidence type="ECO:0000256" key="2">
    <source>
        <dbReference type="ARBA" id="ARBA00022475"/>
    </source>
</evidence>
<evidence type="ECO:0000256" key="4">
    <source>
        <dbReference type="ARBA" id="ARBA00022989"/>
    </source>
</evidence>
<dbReference type="RefSeq" id="WP_190133972.1">
    <property type="nucleotide sequence ID" value="NZ_BNBT01000003.1"/>
</dbReference>
<comment type="subcellular location">
    <subcellularLocation>
        <location evidence="1">Cell membrane</location>
        <topology evidence="1">Multi-pass membrane protein</topology>
    </subcellularLocation>
</comment>
<evidence type="ECO:0000259" key="7">
    <source>
        <dbReference type="Pfam" id="PF00482"/>
    </source>
</evidence>
<reference evidence="8" key="2">
    <citation type="submission" date="2020-09" db="EMBL/GenBank/DDBJ databases">
        <authorList>
            <person name="Sun Q."/>
            <person name="Ohkuma M."/>
        </authorList>
    </citation>
    <scope>NUCLEOTIDE SEQUENCE</scope>
    <source>
        <strain evidence="8">JCM 4784</strain>
    </source>
</reference>
<dbReference type="AlphaFoldDB" id="A0A919DCH3"/>
<sequence length="273" mass="27427">MGEAEVVHRLGVAAWSAAAVLWLVLMAATARRERTAGRRVAAVLGTESRPGRLRERLRGPDRLGQGRGAPSGRREAVRRGLAVVGAVGAGWALIGGVPGLVVGVGVGCAVARIRRGGGPVAEFDEAEAARQLPLAADLVVACVAAGAGPVVAAQAVGETLRGPIGERLAWGAAQVRLGGEPAEAWRQLGALPGAAALARLLERAGESGAPAAGPVARLAADCRAARAREATARARHAAVLMTAPVGLCFLPAFIALGVVPVITGLAGALLATR</sequence>
<comment type="caution">
    <text evidence="8">The sequence shown here is derived from an EMBL/GenBank/DDBJ whole genome shotgun (WGS) entry which is preliminary data.</text>
</comment>
<reference evidence="8" key="1">
    <citation type="journal article" date="2014" name="Int. J. Syst. Evol. Microbiol.">
        <title>Complete genome sequence of Corynebacterium casei LMG S-19264T (=DSM 44701T), isolated from a smear-ripened cheese.</title>
        <authorList>
            <consortium name="US DOE Joint Genome Institute (JGI-PGF)"/>
            <person name="Walter F."/>
            <person name="Albersmeier A."/>
            <person name="Kalinowski J."/>
            <person name="Ruckert C."/>
        </authorList>
    </citation>
    <scope>NUCLEOTIDE SEQUENCE</scope>
    <source>
        <strain evidence="8">JCM 4784</strain>
    </source>
</reference>
<keyword evidence="5 6" id="KW-0472">Membrane</keyword>
<feature type="domain" description="Type II secretion system protein GspF" evidence="7">
    <location>
        <begin position="136"/>
        <end position="257"/>
    </location>
</feature>
<dbReference type="PANTHER" id="PTHR35007:SF3">
    <property type="entry name" value="POSSIBLE CONSERVED ALANINE RICH MEMBRANE PROTEIN"/>
    <property type="match status" value="1"/>
</dbReference>
<name>A0A919DCH3_9ACTN</name>
<feature type="transmembrane region" description="Helical" evidence="6">
    <location>
        <begin position="81"/>
        <end position="106"/>
    </location>
</feature>
<dbReference type="EMBL" id="BNBT01000003">
    <property type="protein sequence ID" value="GHE36966.1"/>
    <property type="molecule type" value="Genomic_DNA"/>
</dbReference>
<evidence type="ECO:0000256" key="6">
    <source>
        <dbReference type="SAM" id="Phobius"/>
    </source>
</evidence>
<evidence type="ECO:0000313" key="8">
    <source>
        <dbReference type="EMBL" id="GHE36966.1"/>
    </source>
</evidence>
<organism evidence="8 9">
    <name type="scientific">Streptomyces longispororuber</name>
    <dbReference type="NCBI Taxonomy" id="68230"/>
    <lineage>
        <taxon>Bacteria</taxon>
        <taxon>Bacillati</taxon>
        <taxon>Actinomycetota</taxon>
        <taxon>Actinomycetes</taxon>
        <taxon>Kitasatosporales</taxon>
        <taxon>Streptomycetaceae</taxon>
        <taxon>Streptomyces</taxon>
    </lineage>
</organism>
<evidence type="ECO:0000256" key="5">
    <source>
        <dbReference type="ARBA" id="ARBA00023136"/>
    </source>
</evidence>
<dbReference type="GO" id="GO:0005886">
    <property type="term" value="C:plasma membrane"/>
    <property type="evidence" value="ECO:0007669"/>
    <property type="project" value="UniProtKB-SubCell"/>
</dbReference>
<evidence type="ECO:0000256" key="3">
    <source>
        <dbReference type="ARBA" id="ARBA00022692"/>
    </source>
</evidence>
<evidence type="ECO:0000256" key="1">
    <source>
        <dbReference type="ARBA" id="ARBA00004651"/>
    </source>
</evidence>
<dbReference type="PANTHER" id="PTHR35007">
    <property type="entry name" value="INTEGRAL MEMBRANE PROTEIN-RELATED"/>
    <property type="match status" value="1"/>
</dbReference>
<gene>
    <name evidence="8" type="ORF">GCM10018785_03330</name>
</gene>
<dbReference type="Proteomes" id="UP000608024">
    <property type="component" value="Unassembled WGS sequence"/>
</dbReference>
<dbReference type="InterPro" id="IPR018076">
    <property type="entry name" value="T2SS_GspF_dom"/>
</dbReference>
<protein>
    <submittedName>
        <fullName evidence="8">Membrane protein</fullName>
    </submittedName>
</protein>
<feature type="transmembrane region" description="Helical" evidence="6">
    <location>
        <begin position="12"/>
        <end position="30"/>
    </location>
</feature>
<keyword evidence="9" id="KW-1185">Reference proteome</keyword>
<feature type="transmembrane region" description="Helical" evidence="6">
    <location>
        <begin position="249"/>
        <end position="271"/>
    </location>
</feature>